<dbReference type="PANTHER" id="PTHR37477">
    <property type="entry name" value="COBALT-PRECORRIN-5A HYDROLASE"/>
    <property type="match status" value="1"/>
</dbReference>
<feature type="domain" description="CobE/GbiG C-terminal" evidence="1">
    <location>
        <begin position="225"/>
        <end position="342"/>
    </location>
</feature>
<proteinExistence type="predicted"/>
<comment type="caution">
    <text evidence="4">The sequence shown here is derived from an EMBL/GenBank/DDBJ whole genome shotgun (WGS) entry which is preliminary data.</text>
</comment>
<dbReference type="PANTHER" id="PTHR37477:SF1">
    <property type="entry name" value="COBALT-PRECORRIN-5A HYDROLASE"/>
    <property type="match status" value="1"/>
</dbReference>
<dbReference type="GO" id="GO:0016787">
    <property type="term" value="F:hydrolase activity"/>
    <property type="evidence" value="ECO:0007669"/>
    <property type="project" value="UniProtKB-KW"/>
</dbReference>
<accession>A0A9D1JK67</accession>
<dbReference type="EMBL" id="DVIQ01000060">
    <property type="protein sequence ID" value="HIS31906.1"/>
    <property type="molecule type" value="Genomic_DNA"/>
</dbReference>
<keyword evidence="4" id="KW-0378">Hydrolase</keyword>
<evidence type="ECO:0000259" key="2">
    <source>
        <dbReference type="Pfam" id="PF11760"/>
    </source>
</evidence>
<organism evidence="4 5">
    <name type="scientific">Candidatus Limivivens intestinipullorum</name>
    <dbReference type="NCBI Taxonomy" id="2840858"/>
    <lineage>
        <taxon>Bacteria</taxon>
        <taxon>Bacillati</taxon>
        <taxon>Bacillota</taxon>
        <taxon>Clostridia</taxon>
        <taxon>Lachnospirales</taxon>
        <taxon>Lachnospiraceae</taxon>
        <taxon>Lachnospiraceae incertae sedis</taxon>
        <taxon>Candidatus Limivivens</taxon>
    </lineage>
</organism>
<dbReference type="Gene3D" id="3.40.50.11220">
    <property type="match status" value="1"/>
</dbReference>
<reference evidence="4" key="2">
    <citation type="journal article" date="2021" name="PeerJ">
        <title>Extensive microbial diversity within the chicken gut microbiome revealed by metagenomics and culture.</title>
        <authorList>
            <person name="Gilroy R."/>
            <person name="Ravi A."/>
            <person name="Getino M."/>
            <person name="Pursley I."/>
            <person name="Horton D.L."/>
            <person name="Alikhan N.F."/>
            <person name="Baker D."/>
            <person name="Gharbi K."/>
            <person name="Hall N."/>
            <person name="Watson M."/>
            <person name="Adriaenssens E.M."/>
            <person name="Foster-Nyarko E."/>
            <person name="Jarju S."/>
            <person name="Secka A."/>
            <person name="Antonio M."/>
            <person name="Oren A."/>
            <person name="Chaudhuri R.R."/>
            <person name="La Ragione R."/>
            <person name="Hildebrand F."/>
            <person name="Pallen M.J."/>
        </authorList>
    </citation>
    <scope>NUCLEOTIDE SEQUENCE</scope>
    <source>
        <strain evidence="4">CHK190-19873</strain>
    </source>
</reference>
<protein>
    <submittedName>
        <fullName evidence="4">Cobalt-precorrin 5A hydrolase</fullName>
    </submittedName>
</protein>
<evidence type="ECO:0000259" key="1">
    <source>
        <dbReference type="Pfam" id="PF01890"/>
    </source>
</evidence>
<feature type="domain" description="Cobalamin biosynthesis central region" evidence="3">
    <location>
        <begin position="139"/>
        <end position="221"/>
    </location>
</feature>
<dbReference type="GO" id="GO:0009236">
    <property type="term" value="P:cobalamin biosynthetic process"/>
    <property type="evidence" value="ECO:0007669"/>
    <property type="project" value="InterPro"/>
</dbReference>
<evidence type="ECO:0000259" key="3">
    <source>
        <dbReference type="Pfam" id="PF11761"/>
    </source>
</evidence>
<dbReference type="InterPro" id="IPR021744">
    <property type="entry name" value="CbiG_N"/>
</dbReference>
<dbReference type="Gene3D" id="3.30.420.180">
    <property type="entry name" value="CobE/GbiG C-terminal domain"/>
    <property type="match status" value="1"/>
</dbReference>
<feature type="domain" description="Cobalamin synthesis G N-terminal" evidence="2">
    <location>
        <begin position="54"/>
        <end position="134"/>
    </location>
</feature>
<evidence type="ECO:0000313" key="4">
    <source>
        <dbReference type="EMBL" id="HIS31906.1"/>
    </source>
</evidence>
<sequence>MKLAIISFTDRGSRLNASLKTALELRGMWVEAWAGEKYAGQYGLTPLKESLREWTGRMFSRMDALLFIGAAGIAVRGIAPFVQGKDKDPAVAVMDEAGRFAISLLSGHLGGANELAGTLSELTGAIPVITTATDINGRFAVDVFAKKQNLWISDLKAAKAVSADVLDEKPVGLVSAFPVVGEVPEELTRMTGTEPFEGECGIVISLNEEQKPFSNTLHLIPRIVSLGLGCRKGKTAEEIEALVLPLLRKNHLSIRCLARAASVDLKKEEPGILAFCEKYGLEFLTFSPEELNAAPGTFSASGFVQGITGTDNVCERSAVLAAGNGKLIQKKTAGDGVTAALAIEEWSVDFE</sequence>
<gene>
    <name evidence="4" type="ORF">IAB44_10230</name>
</gene>
<dbReference type="Pfam" id="PF11760">
    <property type="entry name" value="CbiG_N"/>
    <property type="match status" value="1"/>
</dbReference>
<dbReference type="InterPro" id="IPR052553">
    <property type="entry name" value="CbiG_hydrolase"/>
</dbReference>
<dbReference type="Pfam" id="PF11761">
    <property type="entry name" value="CbiG_mid"/>
    <property type="match status" value="1"/>
</dbReference>
<dbReference type="SUPFAM" id="SSF159672">
    <property type="entry name" value="CbiG N-terminal domain-like"/>
    <property type="match status" value="1"/>
</dbReference>
<dbReference type="InterPro" id="IPR038029">
    <property type="entry name" value="GbiG_N_sf"/>
</dbReference>
<dbReference type="AlphaFoldDB" id="A0A9D1JK67"/>
<name>A0A9D1JK67_9FIRM</name>
<dbReference type="SUPFAM" id="SSF159664">
    <property type="entry name" value="CobE/GbiG C-terminal domain-like"/>
    <property type="match status" value="1"/>
</dbReference>
<dbReference type="InterPro" id="IPR036518">
    <property type="entry name" value="CobE/GbiG_C_sf"/>
</dbReference>
<dbReference type="InterPro" id="IPR002750">
    <property type="entry name" value="CobE/GbiG_C"/>
</dbReference>
<dbReference type="Proteomes" id="UP000823935">
    <property type="component" value="Unassembled WGS sequence"/>
</dbReference>
<evidence type="ECO:0000313" key="5">
    <source>
        <dbReference type="Proteomes" id="UP000823935"/>
    </source>
</evidence>
<reference evidence="4" key="1">
    <citation type="submission" date="2020-10" db="EMBL/GenBank/DDBJ databases">
        <authorList>
            <person name="Gilroy R."/>
        </authorList>
    </citation>
    <scope>NUCLEOTIDE SEQUENCE</scope>
    <source>
        <strain evidence="4">CHK190-19873</strain>
    </source>
</reference>
<dbReference type="InterPro" id="IPR021745">
    <property type="entry name" value="CbiG_mid"/>
</dbReference>
<dbReference type="Pfam" id="PF01890">
    <property type="entry name" value="CbiG_C"/>
    <property type="match status" value="1"/>
</dbReference>